<dbReference type="AlphaFoldDB" id="A0A381W3U7"/>
<gene>
    <name evidence="2" type="ORF">METZ01_LOCUS99502</name>
</gene>
<accession>A0A381W3U7</accession>
<organism evidence="2">
    <name type="scientific">marine metagenome</name>
    <dbReference type="NCBI Taxonomy" id="408172"/>
    <lineage>
        <taxon>unclassified sequences</taxon>
        <taxon>metagenomes</taxon>
        <taxon>ecological metagenomes</taxon>
    </lineage>
</organism>
<name>A0A381W3U7_9ZZZZ</name>
<reference evidence="2" key="1">
    <citation type="submission" date="2018-05" db="EMBL/GenBank/DDBJ databases">
        <authorList>
            <person name="Lanie J.A."/>
            <person name="Ng W.-L."/>
            <person name="Kazmierczak K.M."/>
            <person name="Andrzejewski T.M."/>
            <person name="Davidsen T.M."/>
            <person name="Wayne K.J."/>
            <person name="Tettelin H."/>
            <person name="Glass J.I."/>
            <person name="Rusch D."/>
            <person name="Podicherti R."/>
            <person name="Tsui H.-C.T."/>
            <person name="Winkler M.E."/>
        </authorList>
    </citation>
    <scope>NUCLEOTIDE SEQUENCE</scope>
</reference>
<evidence type="ECO:0000256" key="1">
    <source>
        <dbReference type="SAM" id="MobiDB-lite"/>
    </source>
</evidence>
<feature type="compositionally biased region" description="Basic and acidic residues" evidence="1">
    <location>
        <begin position="1"/>
        <end position="12"/>
    </location>
</feature>
<evidence type="ECO:0000313" key="2">
    <source>
        <dbReference type="EMBL" id="SVA46648.1"/>
    </source>
</evidence>
<protein>
    <submittedName>
        <fullName evidence="2">Uncharacterized protein</fullName>
    </submittedName>
</protein>
<dbReference type="EMBL" id="UINC01010493">
    <property type="protein sequence ID" value="SVA46648.1"/>
    <property type="molecule type" value="Genomic_DNA"/>
</dbReference>
<proteinExistence type="predicted"/>
<feature type="region of interest" description="Disordered" evidence="1">
    <location>
        <begin position="1"/>
        <end position="20"/>
    </location>
</feature>
<sequence>MEQRKVPNDKGHQKNTSTSYQACDDRPMAVKWVPRVPCRTFDRSIGHDFSVWCTLRKE</sequence>